<gene>
    <name evidence="2" type="ORF">K470DRAFT_299784</name>
</gene>
<dbReference type="OrthoDB" id="5332316at2759"/>
<dbReference type="Proteomes" id="UP000799421">
    <property type="component" value="Unassembled WGS sequence"/>
</dbReference>
<evidence type="ECO:0000313" key="2">
    <source>
        <dbReference type="EMBL" id="KAF2860269.1"/>
    </source>
</evidence>
<dbReference type="EMBL" id="MU005983">
    <property type="protein sequence ID" value="KAF2860269.1"/>
    <property type="molecule type" value="Genomic_DNA"/>
</dbReference>
<evidence type="ECO:0000256" key="1">
    <source>
        <dbReference type="SAM" id="MobiDB-lite"/>
    </source>
</evidence>
<feature type="compositionally biased region" description="Basic and acidic residues" evidence="1">
    <location>
        <begin position="28"/>
        <end position="44"/>
    </location>
</feature>
<protein>
    <submittedName>
        <fullName evidence="2">Uncharacterized protein</fullName>
    </submittedName>
</protein>
<feature type="compositionally biased region" description="Polar residues" evidence="1">
    <location>
        <begin position="90"/>
        <end position="99"/>
    </location>
</feature>
<sequence>MLPVLIPRQIATRTIVHNTFAHTISSEGRQRRPQPESEGKEHTEGFNIPQQLFPKAKECNRNNQDPHGRGQDAPPESKKKPWISPPINPKLQQPSTESSPSVLVLLGASTNLTADDFRRLMPQGRHIENWKLPHGHITQIVPGRDMVTLEQLNFYFLIFASQHSAFTYQGHVTNIFKVVSSQTPSSVTSPLPPPRGYIINKIDAHAAMAAFTLVPPPQKMQLRQLRPPHSPIIDLIIKHGGYPALVNRRGRTAHEARLTLEGAQLTLATVRQILLTSAQSLGLSWNDEAEIVPRISKWEPQFNMSPLSRSQEAYDLAAKLDATSDTPKQDKAENSPKPNIRSAARIVYILGFETQGALQRFIAFWHRRHMCWEGVERKGIIEGDEPPIANVEHLW</sequence>
<keyword evidence="3" id="KW-1185">Reference proteome</keyword>
<feature type="region of interest" description="Disordered" evidence="1">
    <location>
        <begin position="21"/>
        <end position="99"/>
    </location>
</feature>
<reference evidence="2" key="1">
    <citation type="journal article" date="2020" name="Stud. Mycol.">
        <title>101 Dothideomycetes genomes: a test case for predicting lifestyles and emergence of pathogens.</title>
        <authorList>
            <person name="Haridas S."/>
            <person name="Albert R."/>
            <person name="Binder M."/>
            <person name="Bloem J."/>
            <person name="Labutti K."/>
            <person name="Salamov A."/>
            <person name="Andreopoulos B."/>
            <person name="Baker S."/>
            <person name="Barry K."/>
            <person name="Bills G."/>
            <person name="Bluhm B."/>
            <person name="Cannon C."/>
            <person name="Castanera R."/>
            <person name="Culley D."/>
            <person name="Daum C."/>
            <person name="Ezra D."/>
            <person name="Gonzalez J."/>
            <person name="Henrissat B."/>
            <person name="Kuo A."/>
            <person name="Liang C."/>
            <person name="Lipzen A."/>
            <person name="Lutzoni F."/>
            <person name="Magnuson J."/>
            <person name="Mondo S."/>
            <person name="Nolan M."/>
            <person name="Ohm R."/>
            <person name="Pangilinan J."/>
            <person name="Park H.-J."/>
            <person name="Ramirez L."/>
            <person name="Alfaro M."/>
            <person name="Sun H."/>
            <person name="Tritt A."/>
            <person name="Yoshinaga Y."/>
            <person name="Zwiers L.-H."/>
            <person name="Turgeon B."/>
            <person name="Goodwin S."/>
            <person name="Spatafora J."/>
            <person name="Crous P."/>
            <person name="Grigoriev I."/>
        </authorList>
    </citation>
    <scope>NUCLEOTIDE SEQUENCE</scope>
    <source>
        <strain evidence="2">CBS 480.64</strain>
    </source>
</reference>
<proteinExistence type="predicted"/>
<name>A0A6A7BZW4_9PEZI</name>
<feature type="compositionally biased region" description="Basic and acidic residues" evidence="1">
    <location>
        <begin position="55"/>
        <end position="79"/>
    </location>
</feature>
<evidence type="ECO:0000313" key="3">
    <source>
        <dbReference type="Proteomes" id="UP000799421"/>
    </source>
</evidence>
<organism evidence="2 3">
    <name type="scientific">Piedraia hortae CBS 480.64</name>
    <dbReference type="NCBI Taxonomy" id="1314780"/>
    <lineage>
        <taxon>Eukaryota</taxon>
        <taxon>Fungi</taxon>
        <taxon>Dikarya</taxon>
        <taxon>Ascomycota</taxon>
        <taxon>Pezizomycotina</taxon>
        <taxon>Dothideomycetes</taxon>
        <taxon>Dothideomycetidae</taxon>
        <taxon>Capnodiales</taxon>
        <taxon>Piedraiaceae</taxon>
        <taxon>Piedraia</taxon>
    </lineage>
</organism>
<dbReference type="AlphaFoldDB" id="A0A6A7BZW4"/>
<accession>A0A6A7BZW4</accession>